<dbReference type="GO" id="GO:0005524">
    <property type="term" value="F:ATP binding"/>
    <property type="evidence" value="ECO:0007669"/>
    <property type="project" value="UniProtKB-KW"/>
</dbReference>
<evidence type="ECO:0000256" key="3">
    <source>
        <dbReference type="ARBA" id="ARBA00022448"/>
    </source>
</evidence>
<evidence type="ECO:0000256" key="4">
    <source>
        <dbReference type="ARBA" id="ARBA00022475"/>
    </source>
</evidence>
<keyword evidence="6" id="KW-0547">Nucleotide-binding</keyword>
<evidence type="ECO:0000256" key="6">
    <source>
        <dbReference type="ARBA" id="ARBA00022741"/>
    </source>
</evidence>
<reference evidence="13 14" key="1">
    <citation type="journal article" date="2004" name="Environ. Microbiol.">
        <title>Phylogeny-function analysis of (meta)genomic libraries: screening for expression of ribosomal RNA genes by large-insert library fluorescent in situ hybridization (LIL-FISH).</title>
        <authorList>
            <person name="Leveau J.H."/>
            <person name="Gerards S."/>
            <person name="de Boer W."/>
            <person name="van Veen J.A."/>
        </authorList>
    </citation>
    <scope>NUCLEOTIDE SEQUENCE [LARGE SCALE GENOMIC DNA]</scope>
    <source>
        <strain evidence="13 14">Ter331</strain>
    </source>
</reference>
<dbReference type="PROSITE" id="PS00211">
    <property type="entry name" value="ABC_TRANSPORTER_1"/>
    <property type="match status" value="1"/>
</dbReference>
<dbReference type="KEGG" id="cfu:CFU_2301"/>
<dbReference type="STRING" id="1005048.CFU_2301"/>
<comment type="subcellular location">
    <subcellularLocation>
        <location evidence="1">Cell membrane</location>
        <topology evidence="1">Peripheral membrane protein</topology>
    </subcellularLocation>
</comment>
<dbReference type="GO" id="GO:0016887">
    <property type="term" value="F:ATP hydrolysis activity"/>
    <property type="evidence" value="ECO:0007669"/>
    <property type="project" value="InterPro"/>
</dbReference>
<dbReference type="GO" id="GO:0005886">
    <property type="term" value="C:plasma membrane"/>
    <property type="evidence" value="ECO:0007669"/>
    <property type="project" value="UniProtKB-SubCell"/>
</dbReference>
<evidence type="ECO:0000256" key="1">
    <source>
        <dbReference type="ARBA" id="ARBA00004202"/>
    </source>
</evidence>
<evidence type="ECO:0000256" key="10">
    <source>
        <dbReference type="ARBA" id="ARBA00023136"/>
    </source>
</evidence>
<dbReference type="CDD" id="cd03214">
    <property type="entry name" value="ABC_Iron-Siderophores_B12_Hemin"/>
    <property type="match status" value="1"/>
</dbReference>
<dbReference type="PANTHER" id="PTHR42771:SF2">
    <property type="entry name" value="IRON(3+)-HYDROXAMATE IMPORT ATP-BINDING PROTEIN FHUC"/>
    <property type="match status" value="1"/>
</dbReference>
<keyword evidence="14" id="KW-1185">Reference proteome</keyword>
<dbReference type="AlphaFoldDB" id="G0A922"/>
<accession>G0A922</accession>
<dbReference type="Proteomes" id="UP000008392">
    <property type="component" value="Chromosome"/>
</dbReference>
<dbReference type="GO" id="GO:0006826">
    <property type="term" value="P:iron ion transport"/>
    <property type="evidence" value="ECO:0007669"/>
    <property type="project" value="UniProtKB-KW"/>
</dbReference>
<dbReference type="SUPFAM" id="SSF52540">
    <property type="entry name" value="P-loop containing nucleoside triphosphate hydrolases"/>
    <property type="match status" value="1"/>
</dbReference>
<evidence type="ECO:0000256" key="11">
    <source>
        <dbReference type="SAM" id="MobiDB-lite"/>
    </source>
</evidence>
<dbReference type="PANTHER" id="PTHR42771">
    <property type="entry name" value="IRON(3+)-HYDROXAMATE IMPORT ATP-BINDING PROTEIN FHUC"/>
    <property type="match status" value="1"/>
</dbReference>
<keyword evidence="5" id="KW-0410">Iron transport</keyword>
<dbReference type="Gene3D" id="3.40.50.300">
    <property type="entry name" value="P-loop containing nucleotide triphosphate hydrolases"/>
    <property type="match status" value="1"/>
</dbReference>
<dbReference type="InterPro" id="IPR003593">
    <property type="entry name" value="AAA+_ATPase"/>
</dbReference>
<dbReference type="InterPro" id="IPR017871">
    <property type="entry name" value="ABC_transporter-like_CS"/>
</dbReference>
<evidence type="ECO:0000313" key="13">
    <source>
        <dbReference type="EMBL" id="AEK62128.1"/>
    </source>
</evidence>
<keyword evidence="10" id="KW-0472">Membrane</keyword>
<comment type="similarity">
    <text evidence="2">Belongs to the ABC transporter superfamily.</text>
</comment>
<evidence type="ECO:0000256" key="5">
    <source>
        <dbReference type="ARBA" id="ARBA00022496"/>
    </source>
</evidence>
<reference evidence="13 14" key="3">
    <citation type="journal article" date="2008" name="FEMS Microbiol. Ecol.">
        <title>Identification and characterization of genes underlying chitinolysis in Collimonas fungivorans Ter331.</title>
        <authorList>
            <person name="Fritsche K."/>
            <person name="de Boer W."/>
            <person name="Gerards S."/>
            <person name="van den Berg M."/>
            <person name="van Veen J.A."/>
            <person name="Leveau J.H."/>
        </authorList>
    </citation>
    <scope>NUCLEOTIDE SEQUENCE [LARGE SCALE GENOMIC DNA]</scope>
    <source>
        <strain evidence="13 14">Ter331</strain>
    </source>
</reference>
<keyword evidence="9" id="KW-0406">Ion transport</keyword>
<evidence type="ECO:0000256" key="8">
    <source>
        <dbReference type="ARBA" id="ARBA00023004"/>
    </source>
</evidence>
<keyword evidence="3" id="KW-0813">Transport</keyword>
<dbReference type="PROSITE" id="PS50893">
    <property type="entry name" value="ABC_TRANSPORTER_2"/>
    <property type="match status" value="1"/>
</dbReference>
<dbReference type="EMBL" id="CP002745">
    <property type="protein sequence ID" value="AEK62128.1"/>
    <property type="molecule type" value="Genomic_DNA"/>
</dbReference>
<evidence type="ECO:0000256" key="7">
    <source>
        <dbReference type="ARBA" id="ARBA00022840"/>
    </source>
</evidence>
<gene>
    <name evidence="13" type="primary">fecE</name>
    <name evidence="13" type="ordered locus">CFU_2301</name>
</gene>
<keyword evidence="7" id="KW-0067">ATP-binding</keyword>
<reference evidence="13 14" key="4">
    <citation type="journal article" date="2010" name="Environ. Microbiol.">
        <title>The bacterial genus Collimonas: mycophagy, weathering and other adaptive solutions to life in oligotrophic soil environments.</title>
        <authorList>
            <person name="Leveau J.H."/>
            <person name="Uroz S."/>
            <person name="de Boer W."/>
        </authorList>
    </citation>
    <scope>NUCLEOTIDE SEQUENCE [LARGE SCALE GENOMIC DNA]</scope>
    <source>
        <strain evidence="13 14">Ter331</strain>
    </source>
</reference>
<protein>
    <submittedName>
        <fullName evidence="13">ABC cobalamin/Fe3+-siderophores transporter, ATPase subunit</fullName>
    </submittedName>
</protein>
<organism evidence="13 14">
    <name type="scientific">Collimonas fungivorans (strain Ter331)</name>
    <dbReference type="NCBI Taxonomy" id="1005048"/>
    <lineage>
        <taxon>Bacteria</taxon>
        <taxon>Pseudomonadati</taxon>
        <taxon>Pseudomonadota</taxon>
        <taxon>Betaproteobacteria</taxon>
        <taxon>Burkholderiales</taxon>
        <taxon>Oxalobacteraceae</taxon>
        <taxon>Collimonas</taxon>
    </lineage>
</organism>
<keyword evidence="4" id="KW-1003">Cell membrane</keyword>
<dbReference type="InterPro" id="IPR027417">
    <property type="entry name" value="P-loop_NTPase"/>
</dbReference>
<reference evidence="13 14" key="2">
    <citation type="journal article" date="2006" name="J. Microbiol. Methods">
        <title>Genomic flank-sequencing of plasposon insertion sites for rapid identification of functional genes.</title>
        <authorList>
            <person name="Leveau J.H."/>
            <person name="Gerards S."/>
            <person name="Fritsche K."/>
            <person name="Zondag G."/>
            <person name="van Veen J.A."/>
        </authorList>
    </citation>
    <scope>NUCLEOTIDE SEQUENCE [LARGE SCALE GENOMIC DNA]</scope>
    <source>
        <strain evidence="13 14">Ter331</strain>
    </source>
</reference>
<sequence length="330" mass="35418">MAVRRCANARQHADRARARSVPGAAQGGGGDGAKLQRTEERRAEDGVLMKTVEAALMARGLTVGYREQVVLDGLDLTIKAGRVTALCGPNGCGKSTLLRTLAGLLPIRSGQVEVNGAPLASYKRRELARALTMLAQFNQIPAGLTVRELVAYGRYAYGGWLRGLTRADHAAIDQALATSGLADYAERDVAALSGGERQRAWIAMALAQQAPIVLLDEPTTYLDIHHQLEILHELRRLNQEQGLTIVWVLHDLNQAAAFSDEIVLMRAGKIIAHGSPDAMLAPHHLHETFDVTMLKIAHPLTGAPMCVPAYGDTSPPAALRENGADKDLAA</sequence>
<reference evidence="14" key="6">
    <citation type="submission" date="2011-05" db="EMBL/GenBank/DDBJ databases">
        <title>Complete sequence of Collimonas fungivorans Ter331.</title>
        <authorList>
            <person name="Leveau J.H."/>
        </authorList>
    </citation>
    <scope>NUCLEOTIDE SEQUENCE [LARGE SCALE GENOMIC DNA]</scope>
    <source>
        <strain evidence="14">Ter331</strain>
    </source>
</reference>
<dbReference type="eggNOG" id="COG1120">
    <property type="taxonomic scope" value="Bacteria"/>
</dbReference>
<dbReference type="HOGENOM" id="CLU_000604_1_11_4"/>
<dbReference type="InterPro" id="IPR003439">
    <property type="entry name" value="ABC_transporter-like_ATP-bd"/>
</dbReference>
<dbReference type="SMART" id="SM00382">
    <property type="entry name" value="AAA"/>
    <property type="match status" value="1"/>
</dbReference>
<evidence type="ECO:0000313" key="14">
    <source>
        <dbReference type="Proteomes" id="UP000008392"/>
    </source>
</evidence>
<reference evidence="13 14" key="5">
    <citation type="journal article" date="2011" name="ISME J.">
        <title>Dual transcriptional profiling of a bacterial/fungal confrontation: Collimonas fungivorans versus Aspergillus niger.</title>
        <authorList>
            <person name="Mela F."/>
            <person name="Fritsche K."/>
            <person name="de Boer W."/>
            <person name="van Veen J.A."/>
            <person name="de Graaff L.H."/>
            <person name="van den Berg M."/>
            <person name="Leveau J.H."/>
        </authorList>
    </citation>
    <scope>NUCLEOTIDE SEQUENCE [LARGE SCALE GENOMIC DNA]</scope>
    <source>
        <strain evidence="13 14">Ter331</strain>
    </source>
</reference>
<evidence type="ECO:0000259" key="12">
    <source>
        <dbReference type="PROSITE" id="PS50893"/>
    </source>
</evidence>
<keyword evidence="8" id="KW-0408">Iron</keyword>
<feature type="domain" description="ABC transporter" evidence="12">
    <location>
        <begin position="56"/>
        <end position="292"/>
    </location>
</feature>
<dbReference type="Pfam" id="PF00005">
    <property type="entry name" value="ABC_tran"/>
    <property type="match status" value="1"/>
</dbReference>
<proteinExistence type="inferred from homology"/>
<dbReference type="InterPro" id="IPR051535">
    <property type="entry name" value="Siderophore_ABC-ATPase"/>
</dbReference>
<evidence type="ECO:0000256" key="9">
    <source>
        <dbReference type="ARBA" id="ARBA00023065"/>
    </source>
</evidence>
<feature type="region of interest" description="Disordered" evidence="11">
    <location>
        <begin position="1"/>
        <end position="42"/>
    </location>
</feature>
<dbReference type="FunFam" id="3.40.50.300:FF:000134">
    <property type="entry name" value="Iron-enterobactin ABC transporter ATP-binding protein"/>
    <property type="match status" value="1"/>
</dbReference>
<evidence type="ECO:0000256" key="2">
    <source>
        <dbReference type="ARBA" id="ARBA00005417"/>
    </source>
</evidence>
<name>G0A922_COLFT</name>